<evidence type="ECO:0008006" key="3">
    <source>
        <dbReference type="Google" id="ProtNLM"/>
    </source>
</evidence>
<organism evidence="1 2">
    <name type="scientific">Lentzea indica</name>
    <dbReference type="NCBI Taxonomy" id="2604800"/>
    <lineage>
        <taxon>Bacteria</taxon>
        <taxon>Bacillati</taxon>
        <taxon>Actinomycetota</taxon>
        <taxon>Actinomycetes</taxon>
        <taxon>Pseudonocardiales</taxon>
        <taxon>Pseudonocardiaceae</taxon>
        <taxon>Lentzea</taxon>
    </lineage>
</organism>
<proteinExistence type="predicted"/>
<sequence length="832" mass="92253">MTFDDIRALIEADKTSSLGEALNTLSPDERKELAKDLIAYEKKHRAGDRSWHHQETLAIAGAGLLPNASALTPWLVRYRIWNHHRSQENATAVVLDVLRHRELAWLPDLVSRLGAKIPTRNLWRQDLLRVVLEFCGENPPDSDGFLLHFMDFGGHTRWRPGFDALIPRMLEVVGAGAIFANTRQWTGFLRERADRRVLLDGCLARLQQGGAAKEMEGFLALHEVLNVTMDETAEHARDYVAMLPDSRSTVATLAQNRLKWLDDAKRLDFDLLCDASRWVFGRTEKKLVRAQLTWLGKHAKSTPDEVVLAAAELFAHESDDLRGQAVKLVAKHLTRISDATKTELRALAGQLPSDLAAQLGVEAVVEEAVALAPFVPRPWPEPIATVDELTREVLSLFGRNAGHIDAVTTERIIDAVVRFTWQDREAVAKAFQPIYDKYPWIQNRSAYEYYPDHAKRDPRSEFTAIIVAASVPPRQVGPFASALDSARTWLEQLKRAQAGSVSEQLALRLHEIARGLVHSPRPALVSVPTEASGLLDPATLRERLAKAEAEGWEPWPRDLKQAYHRLPRDVGGEAFTSLPGNAGRLLREWLRDRSDPGVELVERTRTTPDYGYYRPSVTEKRLLATVNPGLPEPEKHWFGHDEWGPMIEWWPALLPVQREVVAAHLVPHFAYRRASKGGDGPLLPLLAEADGPIGAAMHLALAYGLGAELTVNRAHAVDALLTLASRGQLDGKELGSVMGLLLERGDLALNRIVPGLRDLARSGAARQVWDLLVAALPALWTHNRVADVIELAVELAQLLKPGGDVEGLTEVAARKGSSKAVVQAKRLMTALG</sequence>
<gene>
    <name evidence="1" type="ORF">FXN61_29635</name>
</gene>
<protein>
    <recommendedName>
        <fullName evidence="3">HEAT repeat-containing protein</fullName>
    </recommendedName>
</protein>
<dbReference type="EMBL" id="VSRL01000134">
    <property type="protein sequence ID" value="NKE60726.1"/>
    <property type="molecule type" value="Genomic_DNA"/>
</dbReference>
<keyword evidence="2" id="KW-1185">Reference proteome</keyword>
<comment type="caution">
    <text evidence="1">The sequence shown here is derived from an EMBL/GenBank/DDBJ whole genome shotgun (WGS) entry which is preliminary data.</text>
</comment>
<accession>A0ABX1FNY6</accession>
<evidence type="ECO:0000313" key="2">
    <source>
        <dbReference type="Proteomes" id="UP001515943"/>
    </source>
</evidence>
<name>A0ABX1FNY6_9PSEU</name>
<dbReference type="Proteomes" id="UP001515943">
    <property type="component" value="Unassembled WGS sequence"/>
</dbReference>
<evidence type="ECO:0000313" key="1">
    <source>
        <dbReference type="EMBL" id="NKE60726.1"/>
    </source>
</evidence>
<dbReference type="RefSeq" id="WP_167977385.1">
    <property type="nucleotide sequence ID" value="NZ_VSRL01000134.1"/>
</dbReference>
<reference evidence="1 2" key="1">
    <citation type="submission" date="2019-08" db="EMBL/GenBank/DDBJ databases">
        <title>Lentzea from Indian Himalayas.</title>
        <authorList>
            <person name="Mandal S."/>
            <person name="Mallick Gupta A."/>
            <person name="Maiti P.K."/>
            <person name="Sarkar J."/>
            <person name="Mandal S."/>
        </authorList>
    </citation>
    <scope>NUCLEOTIDE SEQUENCE [LARGE SCALE GENOMIC DNA]</scope>
    <source>
        <strain evidence="1 2">PSKA42</strain>
    </source>
</reference>